<evidence type="ECO:0000313" key="7">
    <source>
        <dbReference type="EMBL" id="HHQ16771.1"/>
    </source>
</evidence>
<feature type="domain" description="PDZ" evidence="6">
    <location>
        <begin position="95"/>
        <end position="163"/>
    </location>
</feature>
<evidence type="ECO:0000256" key="2">
    <source>
        <dbReference type="ARBA" id="ARBA00022670"/>
    </source>
</evidence>
<gene>
    <name evidence="7" type="ORF">ENM15_08180</name>
</gene>
<dbReference type="InterPro" id="IPR005151">
    <property type="entry name" value="Tail-specific_protease"/>
</dbReference>
<dbReference type="PANTHER" id="PTHR32060:SF30">
    <property type="entry name" value="CARBOXY-TERMINAL PROCESSING PROTEASE CTPA"/>
    <property type="match status" value="1"/>
</dbReference>
<dbReference type="PANTHER" id="PTHR32060">
    <property type="entry name" value="TAIL-SPECIFIC PROTEASE"/>
    <property type="match status" value="1"/>
</dbReference>
<dbReference type="Gene3D" id="2.30.42.10">
    <property type="match status" value="1"/>
</dbReference>
<dbReference type="EMBL" id="DRWR01000133">
    <property type="protein sequence ID" value="HHQ16771.1"/>
    <property type="molecule type" value="Genomic_DNA"/>
</dbReference>
<sequence>MYKNLRNLKNLKVNLFLSLCLIFLLILVFSWGFSKESKEKDEEIYKYLKLFSQVLKLIEDNYVTEVNPKDLIYGAINGMLNSLDPYSSLMKPEEYKELEIETKGTFTGIGIEITIKDEIITVVAPIEDTPAWKAGIKPGDKILKIDDKPTKGMSLLEAVKLLRGPKGTKVTITILRNDKDIKEITLVRDVIPIKSIKTKILEPGYAYVRITSFQEKTPQELIEALEKLENNQQIKGIILDMRFNPGGLLSSAIEVADEFLEDGLIVSVKGKNKEAQMEFKAKPNPSQRKHSYPIIILINHGTASAAEIVTGALKDNNRALVLGQKSFGKGLVQTVIPLGEDYAVKLTTAYYYTPKGICIDKIGINPDIEIPEIETPGDKNSEKAKEDKVFKYFSSPEEDFQVKMALSILKNVKEISKLRF</sequence>
<dbReference type="GO" id="GO:0006508">
    <property type="term" value="P:proteolysis"/>
    <property type="evidence" value="ECO:0007669"/>
    <property type="project" value="UniProtKB-KW"/>
</dbReference>
<dbReference type="GO" id="GO:0008236">
    <property type="term" value="F:serine-type peptidase activity"/>
    <property type="evidence" value="ECO:0007669"/>
    <property type="project" value="UniProtKB-KW"/>
</dbReference>
<accession>A0A7V6CEN6</accession>
<name>A0A7V6CEN6_9BACT</name>
<dbReference type="InterPro" id="IPR029045">
    <property type="entry name" value="ClpP/crotonase-like_dom_sf"/>
</dbReference>
<evidence type="ECO:0000256" key="5">
    <source>
        <dbReference type="RuleBase" id="RU004404"/>
    </source>
</evidence>
<dbReference type="GO" id="GO:0030288">
    <property type="term" value="C:outer membrane-bounded periplasmic space"/>
    <property type="evidence" value="ECO:0007669"/>
    <property type="project" value="TreeGrafter"/>
</dbReference>
<dbReference type="CDD" id="cd07560">
    <property type="entry name" value="Peptidase_S41_CPP"/>
    <property type="match status" value="1"/>
</dbReference>
<dbReference type="Pfam" id="PF03572">
    <property type="entry name" value="Peptidase_S41"/>
    <property type="match status" value="1"/>
</dbReference>
<dbReference type="GO" id="GO:0004175">
    <property type="term" value="F:endopeptidase activity"/>
    <property type="evidence" value="ECO:0007669"/>
    <property type="project" value="TreeGrafter"/>
</dbReference>
<dbReference type="Gene3D" id="3.30.750.44">
    <property type="match status" value="1"/>
</dbReference>
<organism evidence="7">
    <name type="scientific">Thermodesulfobacterium geofontis</name>
    <dbReference type="NCBI Taxonomy" id="1295609"/>
    <lineage>
        <taxon>Bacteria</taxon>
        <taxon>Pseudomonadati</taxon>
        <taxon>Thermodesulfobacteriota</taxon>
        <taxon>Thermodesulfobacteria</taxon>
        <taxon>Thermodesulfobacteriales</taxon>
        <taxon>Thermodesulfobacteriaceae</taxon>
        <taxon>Thermodesulfobacterium</taxon>
    </lineage>
</organism>
<keyword evidence="4 5" id="KW-0720">Serine protease</keyword>
<dbReference type="GO" id="GO:0007165">
    <property type="term" value="P:signal transduction"/>
    <property type="evidence" value="ECO:0007669"/>
    <property type="project" value="TreeGrafter"/>
</dbReference>
<dbReference type="SMART" id="SM00228">
    <property type="entry name" value="PDZ"/>
    <property type="match status" value="1"/>
</dbReference>
<dbReference type="AlphaFoldDB" id="A0A7V6CEN6"/>
<dbReference type="InterPro" id="IPR036034">
    <property type="entry name" value="PDZ_sf"/>
</dbReference>
<protein>
    <submittedName>
        <fullName evidence="7">S41 family peptidase</fullName>
    </submittedName>
</protein>
<dbReference type="FunFam" id="3.90.226.10:FF:000029">
    <property type="entry name" value="Peptidase, S41 family"/>
    <property type="match status" value="1"/>
</dbReference>
<dbReference type="InterPro" id="IPR041489">
    <property type="entry name" value="PDZ_6"/>
</dbReference>
<dbReference type="SMART" id="SM00245">
    <property type="entry name" value="TSPc"/>
    <property type="match status" value="1"/>
</dbReference>
<dbReference type="Pfam" id="PF17820">
    <property type="entry name" value="PDZ_6"/>
    <property type="match status" value="1"/>
</dbReference>
<reference evidence="7" key="1">
    <citation type="journal article" date="2020" name="mSystems">
        <title>Genome- and Community-Level Interaction Insights into Carbon Utilization and Element Cycling Functions of Hydrothermarchaeota in Hydrothermal Sediment.</title>
        <authorList>
            <person name="Zhou Z."/>
            <person name="Liu Y."/>
            <person name="Xu W."/>
            <person name="Pan J."/>
            <person name="Luo Z.H."/>
            <person name="Li M."/>
        </authorList>
    </citation>
    <scope>NUCLEOTIDE SEQUENCE [LARGE SCALE GENOMIC DNA]</scope>
    <source>
        <strain evidence="7">SpSt-106</strain>
    </source>
</reference>
<evidence type="ECO:0000256" key="4">
    <source>
        <dbReference type="ARBA" id="ARBA00022825"/>
    </source>
</evidence>
<dbReference type="SUPFAM" id="SSF50156">
    <property type="entry name" value="PDZ domain-like"/>
    <property type="match status" value="1"/>
</dbReference>
<dbReference type="SUPFAM" id="SSF52096">
    <property type="entry name" value="ClpP/crotonase"/>
    <property type="match status" value="1"/>
</dbReference>
<dbReference type="Pfam" id="PF22694">
    <property type="entry name" value="CtpB_N-like"/>
    <property type="match status" value="1"/>
</dbReference>
<comment type="caution">
    <text evidence="7">The sequence shown here is derived from an EMBL/GenBank/DDBJ whole genome shotgun (WGS) entry which is preliminary data.</text>
</comment>
<dbReference type="InterPro" id="IPR004447">
    <property type="entry name" value="Peptidase_S41A"/>
</dbReference>
<comment type="similarity">
    <text evidence="1 5">Belongs to the peptidase S41A family.</text>
</comment>
<dbReference type="InterPro" id="IPR055210">
    <property type="entry name" value="CtpA/B_N"/>
</dbReference>
<dbReference type="FunFam" id="2.30.42.10:FF:000063">
    <property type="entry name" value="Peptidase, S41 family"/>
    <property type="match status" value="1"/>
</dbReference>
<dbReference type="NCBIfam" id="TIGR00225">
    <property type="entry name" value="prc"/>
    <property type="match status" value="1"/>
</dbReference>
<dbReference type="CDD" id="cd06782">
    <property type="entry name" value="cpPDZ_CPP-like"/>
    <property type="match status" value="1"/>
</dbReference>
<dbReference type="InterPro" id="IPR001478">
    <property type="entry name" value="PDZ"/>
</dbReference>
<evidence type="ECO:0000259" key="6">
    <source>
        <dbReference type="PROSITE" id="PS50106"/>
    </source>
</evidence>
<proteinExistence type="inferred from homology"/>
<evidence type="ECO:0000256" key="3">
    <source>
        <dbReference type="ARBA" id="ARBA00022801"/>
    </source>
</evidence>
<dbReference type="Gene3D" id="3.90.226.10">
    <property type="entry name" value="2-enoyl-CoA Hydratase, Chain A, domain 1"/>
    <property type="match status" value="1"/>
</dbReference>
<keyword evidence="3 5" id="KW-0378">Hydrolase</keyword>
<evidence type="ECO:0000256" key="1">
    <source>
        <dbReference type="ARBA" id="ARBA00009179"/>
    </source>
</evidence>
<dbReference type="PROSITE" id="PS50106">
    <property type="entry name" value="PDZ"/>
    <property type="match status" value="1"/>
</dbReference>
<keyword evidence="2 5" id="KW-0645">Protease</keyword>